<feature type="transmembrane region" description="Helical" evidence="8">
    <location>
        <begin position="113"/>
        <end position="130"/>
    </location>
</feature>
<dbReference type="GO" id="GO:0000139">
    <property type="term" value="C:Golgi membrane"/>
    <property type="evidence" value="ECO:0007669"/>
    <property type="project" value="UniProtKB-SubCell"/>
</dbReference>
<proteinExistence type="inferred from homology"/>
<comment type="subcellular location">
    <subcellularLocation>
        <location evidence="1">Endomembrane system</location>
        <topology evidence="1">Multi-pass membrane protein</topology>
    </subcellularLocation>
    <subcellularLocation>
        <location evidence="8">Golgi apparatus membrane</location>
        <topology evidence="8">Multi-pass membrane protein</topology>
    </subcellularLocation>
</comment>
<protein>
    <recommendedName>
        <fullName evidence="8">Post-GPI attachment to proteins factor 3</fullName>
    </recommendedName>
</protein>
<evidence type="ECO:0000256" key="4">
    <source>
        <dbReference type="ARBA" id="ARBA00022692"/>
    </source>
</evidence>
<evidence type="ECO:0000313" key="9">
    <source>
        <dbReference type="EMBL" id="RWS27832.1"/>
    </source>
</evidence>
<gene>
    <name evidence="9" type="ORF">B4U80_11250</name>
</gene>
<keyword evidence="4 8" id="KW-0812">Transmembrane</keyword>
<evidence type="ECO:0000313" key="10">
    <source>
        <dbReference type="Proteomes" id="UP000288716"/>
    </source>
</evidence>
<dbReference type="AlphaFoldDB" id="A0A443SK33"/>
<dbReference type="OrthoDB" id="419770at2759"/>
<comment type="caution">
    <text evidence="9">The sequence shown here is derived from an EMBL/GenBank/DDBJ whole genome shotgun (WGS) entry which is preliminary data.</text>
</comment>
<evidence type="ECO:0000256" key="7">
    <source>
        <dbReference type="ARBA" id="ARBA00023136"/>
    </source>
</evidence>
<dbReference type="STRING" id="299467.A0A443SK33"/>
<keyword evidence="3 8" id="KW-0337">GPI-anchor biosynthesis</keyword>
<reference evidence="9 10" key="1">
    <citation type="journal article" date="2018" name="Gigascience">
        <title>Genomes of trombidid mites reveal novel predicted allergens and laterally-transferred genes associated with secondary metabolism.</title>
        <authorList>
            <person name="Dong X."/>
            <person name="Chaisiri K."/>
            <person name="Xia D."/>
            <person name="Armstrong S.D."/>
            <person name="Fang Y."/>
            <person name="Donnelly M.J."/>
            <person name="Kadowaki T."/>
            <person name="McGarry J.W."/>
            <person name="Darby A.C."/>
            <person name="Makepeace B.L."/>
        </authorList>
    </citation>
    <scope>NUCLEOTIDE SEQUENCE [LARGE SCALE GENOMIC DNA]</scope>
    <source>
        <strain evidence="9">UoL-UT</strain>
    </source>
</reference>
<dbReference type="InterPro" id="IPR007217">
    <property type="entry name" value="Per1-like"/>
</dbReference>
<comment type="caution">
    <text evidence="8">Lacks conserved residue(s) required for the propagation of feature annotation.</text>
</comment>
<dbReference type="GO" id="GO:0005789">
    <property type="term" value="C:endoplasmic reticulum membrane"/>
    <property type="evidence" value="ECO:0007669"/>
    <property type="project" value="TreeGrafter"/>
</dbReference>
<dbReference type="GO" id="GO:0016788">
    <property type="term" value="F:hydrolase activity, acting on ester bonds"/>
    <property type="evidence" value="ECO:0007669"/>
    <property type="project" value="TreeGrafter"/>
</dbReference>
<keyword evidence="8" id="KW-0333">Golgi apparatus</keyword>
<evidence type="ECO:0000256" key="3">
    <source>
        <dbReference type="ARBA" id="ARBA00022502"/>
    </source>
</evidence>
<sequence>MCFKLNSDAFSLISRFLILFVISQYIQCISASLGDNLVYFRQCLKKCVALNCSTAQSLIAFEKNQPFHLWLFGWNCFEECKYDCQWTTVCLIYLQSAEIPNWTFHRFLGIQEPASALFSIFNLITNYLAWKKYCKTVLSISSKQKSNEIIDPYFVIITLNAVICMHAWLWSTVFHVHDTSLTE</sequence>
<organism evidence="9 10">
    <name type="scientific">Leptotrombidium deliense</name>
    <dbReference type="NCBI Taxonomy" id="299467"/>
    <lineage>
        <taxon>Eukaryota</taxon>
        <taxon>Metazoa</taxon>
        <taxon>Ecdysozoa</taxon>
        <taxon>Arthropoda</taxon>
        <taxon>Chelicerata</taxon>
        <taxon>Arachnida</taxon>
        <taxon>Acari</taxon>
        <taxon>Acariformes</taxon>
        <taxon>Trombidiformes</taxon>
        <taxon>Prostigmata</taxon>
        <taxon>Anystina</taxon>
        <taxon>Parasitengona</taxon>
        <taxon>Trombiculoidea</taxon>
        <taxon>Trombiculidae</taxon>
        <taxon>Leptotrombidium</taxon>
    </lineage>
</organism>
<keyword evidence="7 8" id="KW-0472">Membrane</keyword>
<feature type="transmembrane region" description="Helical" evidence="8">
    <location>
        <begin position="150"/>
        <end position="170"/>
    </location>
</feature>
<comment type="similarity">
    <text evidence="2 8">Belongs to the PGAP3 family.</text>
</comment>
<feature type="non-terminal residue" evidence="9">
    <location>
        <position position="183"/>
    </location>
</feature>
<keyword evidence="5" id="KW-0732">Signal</keyword>
<evidence type="ECO:0000256" key="2">
    <source>
        <dbReference type="ARBA" id="ARBA00006387"/>
    </source>
</evidence>
<dbReference type="VEuPathDB" id="VectorBase:LDEU004205"/>
<name>A0A443SK33_9ACAR</name>
<dbReference type="GO" id="GO:0006506">
    <property type="term" value="P:GPI anchor biosynthetic process"/>
    <property type="evidence" value="ECO:0007669"/>
    <property type="project" value="UniProtKB-KW"/>
</dbReference>
<keyword evidence="10" id="KW-1185">Reference proteome</keyword>
<keyword evidence="6 8" id="KW-1133">Transmembrane helix</keyword>
<dbReference type="Pfam" id="PF04080">
    <property type="entry name" value="Per1"/>
    <property type="match status" value="1"/>
</dbReference>
<accession>A0A443SK33</accession>
<dbReference type="EMBL" id="NCKV01001751">
    <property type="protein sequence ID" value="RWS27832.1"/>
    <property type="molecule type" value="Genomic_DNA"/>
</dbReference>
<comment type="function">
    <text evidence="8">Involved in the lipid remodeling steps of GPI-anchor maturation.</text>
</comment>
<evidence type="ECO:0000256" key="6">
    <source>
        <dbReference type="ARBA" id="ARBA00022989"/>
    </source>
</evidence>
<dbReference type="PANTHER" id="PTHR13148">
    <property type="entry name" value="PER1-RELATED"/>
    <property type="match status" value="1"/>
</dbReference>
<evidence type="ECO:0000256" key="8">
    <source>
        <dbReference type="RuleBase" id="RU365066"/>
    </source>
</evidence>
<evidence type="ECO:0000256" key="1">
    <source>
        <dbReference type="ARBA" id="ARBA00004127"/>
    </source>
</evidence>
<dbReference type="Proteomes" id="UP000288716">
    <property type="component" value="Unassembled WGS sequence"/>
</dbReference>
<evidence type="ECO:0000256" key="5">
    <source>
        <dbReference type="ARBA" id="ARBA00022729"/>
    </source>
</evidence>
<feature type="transmembrane region" description="Helical" evidence="8">
    <location>
        <begin position="12"/>
        <end position="33"/>
    </location>
</feature>
<dbReference type="PANTHER" id="PTHR13148:SF0">
    <property type="entry name" value="POST-GPI ATTACHMENT TO PROTEINS FACTOR 3"/>
    <property type="match status" value="1"/>
</dbReference>